<dbReference type="GO" id="GO:0004563">
    <property type="term" value="F:beta-N-acetylhexosaminidase activity"/>
    <property type="evidence" value="ECO:0007669"/>
    <property type="project" value="UniProtKB-EC"/>
</dbReference>
<keyword evidence="10" id="KW-1185">Reference proteome</keyword>
<dbReference type="PROSITE" id="PS00775">
    <property type="entry name" value="GLYCOSYL_HYDROL_F3"/>
    <property type="match status" value="1"/>
</dbReference>
<dbReference type="EMBL" id="JACGWY010000001">
    <property type="protein sequence ID" value="MBA8814994.1"/>
    <property type="molecule type" value="Genomic_DNA"/>
</dbReference>
<evidence type="ECO:0000259" key="8">
    <source>
        <dbReference type="Pfam" id="PF00933"/>
    </source>
</evidence>
<name>A0A7W3PKM6_9MICO</name>
<evidence type="ECO:0000256" key="3">
    <source>
        <dbReference type="ARBA" id="ARBA00012663"/>
    </source>
</evidence>
<dbReference type="Proteomes" id="UP000526083">
    <property type="component" value="Unassembled WGS sequence"/>
</dbReference>
<evidence type="ECO:0000256" key="1">
    <source>
        <dbReference type="ARBA" id="ARBA00001231"/>
    </source>
</evidence>
<dbReference type="InterPro" id="IPR017853">
    <property type="entry name" value="GH"/>
</dbReference>
<keyword evidence="5 9" id="KW-0326">Glycosidase</keyword>
<dbReference type="InterPro" id="IPR019800">
    <property type="entry name" value="Glyco_hydro_3_AS"/>
</dbReference>
<dbReference type="SUPFAM" id="SSF51445">
    <property type="entry name" value="(Trans)glycosidases"/>
    <property type="match status" value="1"/>
</dbReference>
<dbReference type="PROSITE" id="PS51257">
    <property type="entry name" value="PROKAR_LIPOPROTEIN"/>
    <property type="match status" value="1"/>
</dbReference>
<dbReference type="GO" id="GO:0009254">
    <property type="term" value="P:peptidoglycan turnover"/>
    <property type="evidence" value="ECO:0007669"/>
    <property type="project" value="TreeGrafter"/>
</dbReference>
<dbReference type="RefSeq" id="WP_167044710.1">
    <property type="nucleotide sequence ID" value="NZ_JAAOZB010000001.1"/>
</dbReference>
<dbReference type="PANTHER" id="PTHR30480:SF13">
    <property type="entry name" value="BETA-HEXOSAMINIDASE"/>
    <property type="match status" value="1"/>
</dbReference>
<sequence length="391" mass="40424">MRRWGTVLGVITALTLVGCAPSAERPAEPSPSTPGTSTTTATPTPTAVDPIADLSLEQRVAQLFMVGTAVGSIDAITASAVSEQQVGGVFLHGRSDAGVDATAALVSQLTSLVADGDTPLWVATDQEGGDVQVLSGPGFDKMPTALTQARTFDAASLGREAERWGSQLAAAGITMNLAPVADIVTSAEAGPLNRPIGALNREYGFDEQTVGAYAGAFAEGMRQSGVMPTFKHFPGLGRTTANTDYDADVLDTEVTATSPDVEVYRALLAEGPAVVMMSTAVYQNLDPTSPAAFSPAVVTDLLRDELGFNGVIMTDDLSATAQVKRWTPAERATLTIDAGVDVILISADPTVFPEMYSAVLAKAQADSAFAEKVDAAARRIVLSKASLSASS</sequence>
<comment type="catalytic activity">
    <reaction evidence="1">
        <text>Hydrolysis of terminal non-reducing N-acetyl-D-hexosamine residues in N-acetyl-beta-D-hexosaminides.</text>
        <dbReference type="EC" id="3.2.1.52"/>
    </reaction>
</comment>
<comment type="caution">
    <text evidence="9">The sequence shown here is derived from an EMBL/GenBank/DDBJ whole genome shotgun (WGS) entry which is preliminary data.</text>
</comment>
<feature type="compositionally biased region" description="Low complexity" evidence="6">
    <location>
        <begin position="33"/>
        <end position="47"/>
    </location>
</feature>
<evidence type="ECO:0000256" key="6">
    <source>
        <dbReference type="SAM" id="MobiDB-lite"/>
    </source>
</evidence>
<proteinExistence type="inferred from homology"/>
<keyword evidence="7" id="KW-0732">Signal</keyword>
<dbReference type="EC" id="3.2.1.52" evidence="3"/>
<organism evidence="9 10">
    <name type="scientific">Microbacterium halimionae</name>
    <dbReference type="NCBI Taxonomy" id="1526413"/>
    <lineage>
        <taxon>Bacteria</taxon>
        <taxon>Bacillati</taxon>
        <taxon>Actinomycetota</taxon>
        <taxon>Actinomycetes</taxon>
        <taxon>Micrococcales</taxon>
        <taxon>Microbacteriaceae</taxon>
        <taxon>Microbacterium</taxon>
    </lineage>
</organism>
<feature type="region of interest" description="Disordered" evidence="6">
    <location>
        <begin position="21"/>
        <end position="48"/>
    </location>
</feature>
<dbReference type="AlphaFoldDB" id="A0A7W3PKM6"/>
<evidence type="ECO:0000313" key="9">
    <source>
        <dbReference type="EMBL" id="MBA8814994.1"/>
    </source>
</evidence>
<reference evidence="9 10" key="1">
    <citation type="submission" date="2020-07" db="EMBL/GenBank/DDBJ databases">
        <title>Sequencing the genomes of 1000 actinobacteria strains.</title>
        <authorList>
            <person name="Klenk H.-P."/>
        </authorList>
    </citation>
    <scope>NUCLEOTIDE SEQUENCE [LARGE SCALE GENOMIC DNA]</scope>
    <source>
        <strain evidence="9 10">DSM 27576</strain>
    </source>
</reference>
<comment type="similarity">
    <text evidence="2">Belongs to the glycosyl hydrolase 3 family.</text>
</comment>
<dbReference type="PANTHER" id="PTHR30480">
    <property type="entry name" value="BETA-HEXOSAMINIDASE-RELATED"/>
    <property type="match status" value="1"/>
</dbReference>
<feature type="signal peptide" evidence="7">
    <location>
        <begin position="1"/>
        <end position="22"/>
    </location>
</feature>
<evidence type="ECO:0000256" key="5">
    <source>
        <dbReference type="ARBA" id="ARBA00023295"/>
    </source>
</evidence>
<dbReference type="Pfam" id="PF00933">
    <property type="entry name" value="Glyco_hydro_3"/>
    <property type="match status" value="1"/>
</dbReference>
<evidence type="ECO:0000256" key="2">
    <source>
        <dbReference type="ARBA" id="ARBA00005336"/>
    </source>
</evidence>
<gene>
    <name evidence="9" type="ORF">FHX48_000046</name>
</gene>
<evidence type="ECO:0000313" key="10">
    <source>
        <dbReference type="Proteomes" id="UP000526083"/>
    </source>
</evidence>
<dbReference type="Gene3D" id="3.20.20.300">
    <property type="entry name" value="Glycoside hydrolase, family 3, N-terminal domain"/>
    <property type="match status" value="1"/>
</dbReference>
<feature type="domain" description="Glycoside hydrolase family 3 N-terminal" evidence="8">
    <location>
        <begin position="56"/>
        <end position="381"/>
    </location>
</feature>
<accession>A0A7W3PKM6</accession>
<evidence type="ECO:0000256" key="7">
    <source>
        <dbReference type="SAM" id="SignalP"/>
    </source>
</evidence>
<evidence type="ECO:0000256" key="4">
    <source>
        <dbReference type="ARBA" id="ARBA00022801"/>
    </source>
</evidence>
<dbReference type="GO" id="GO:0005975">
    <property type="term" value="P:carbohydrate metabolic process"/>
    <property type="evidence" value="ECO:0007669"/>
    <property type="project" value="InterPro"/>
</dbReference>
<protein>
    <recommendedName>
        <fullName evidence="3">beta-N-acetylhexosaminidase</fullName>
        <ecNumber evidence="3">3.2.1.52</ecNumber>
    </recommendedName>
</protein>
<keyword evidence="4 9" id="KW-0378">Hydrolase</keyword>
<feature type="chain" id="PRO_5030979994" description="beta-N-acetylhexosaminidase" evidence="7">
    <location>
        <begin position="23"/>
        <end position="391"/>
    </location>
</feature>
<dbReference type="InterPro" id="IPR001764">
    <property type="entry name" value="Glyco_hydro_3_N"/>
</dbReference>
<dbReference type="InterPro" id="IPR050226">
    <property type="entry name" value="NagZ_Beta-hexosaminidase"/>
</dbReference>
<dbReference type="InterPro" id="IPR036962">
    <property type="entry name" value="Glyco_hydro_3_N_sf"/>
</dbReference>